<keyword evidence="1 2" id="KW-0238">DNA-binding</keyword>
<comment type="caution">
    <text evidence="4">The sequence shown here is derived from an EMBL/GenBank/DDBJ whole genome shotgun (WGS) entry which is preliminary data.</text>
</comment>
<dbReference type="SUPFAM" id="SSF46689">
    <property type="entry name" value="Homeodomain-like"/>
    <property type="match status" value="1"/>
</dbReference>
<dbReference type="SUPFAM" id="SSF48498">
    <property type="entry name" value="Tetracyclin repressor-like, C-terminal domain"/>
    <property type="match status" value="1"/>
</dbReference>
<dbReference type="RefSeq" id="WP_100415594.1">
    <property type="nucleotide sequence ID" value="NZ_PGEZ01000004.1"/>
</dbReference>
<organism evidence="4 5">
    <name type="scientific">Mumia flava</name>
    <dbReference type="NCBI Taxonomy" id="1348852"/>
    <lineage>
        <taxon>Bacteria</taxon>
        <taxon>Bacillati</taxon>
        <taxon>Actinomycetota</taxon>
        <taxon>Actinomycetes</taxon>
        <taxon>Propionibacteriales</taxon>
        <taxon>Nocardioidaceae</taxon>
        <taxon>Mumia</taxon>
    </lineage>
</organism>
<dbReference type="InterPro" id="IPR036271">
    <property type="entry name" value="Tet_transcr_reg_TetR-rel_C_sf"/>
</dbReference>
<dbReference type="GO" id="GO:0000976">
    <property type="term" value="F:transcription cis-regulatory region binding"/>
    <property type="evidence" value="ECO:0007669"/>
    <property type="project" value="TreeGrafter"/>
</dbReference>
<dbReference type="PROSITE" id="PS50977">
    <property type="entry name" value="HTH_TETR_2"/>
    <property type="match status" value="1"/>
</dbReference>
<evidence type="ECO:0000313" key="5">
    <source>
        <dbReference type="Proteomes" id="UP000230842"/>
    </source>
</evidence>
<sequence>MTTDRSATAAGTSRDWRTFEPVPLTPILAGALEAFYEHGYHGTTVRDIARRVGVTVPALYYHHPSKEALFVTLLLLGTDDVADRAEAAVADADDAVQALSNLTEVVVLHMTTRHKLAALDLEARYLGQESRARYAAPRRRIDALVDRVVADGVESGQFHPTDVHEAARALLGMWQSIARWFRDDGTLSGEEIAARYVPLSLATVGHGG</sequence>
<keyword evidence="5" id="KW-1185">Reference proteome</keyword>
<gene>
    <name evidence="4" type="ORF">CLV56_4076</name>
</gene>
<dbReference type="InterPro" id="IPR050109">
    <property type="entry name" value="HTH-type_TetR-like_transc_reg"/>
</dbReference>
<proteinExistence type="predicted"/>
<dbReference type="OrthoDB" id="1669699at2"/>
<dbReference type="Pfam" id="PF00440">
    <property type="entry name" value="TetR_N"/>
    <property type="match status" value="1"/>
</dbReference>
<evidence type="ECO:0000259" key="3">
    <source>
        <dbReference type="PROSITE" id="PS50977"/>
    </source>
</evidence>
<evidence type="ECO:0000256" key="1">
    <source>
        <dbReference type="ARBA" id="ARBA00023125"/>
    </source>
</evidence>
<feature type="DNA-binding region" description="H-T-H motif" evidence="2">
    <location>
        <begin position="44"/>
        <end position="63"/>
    </location>
</feature>
<evidence type="ECO:0000313" key="4">
    <source>
        <dbReference type="EMBL" id="PJJ48200.1"/>
    </source>
</evidence>
<dbReference type="InterPro" id="IPR009057">
    <property type="entry name" value="Homeodomain-like_sf"/>
</dbReference>
<dbReference type="AlphaFoldDB" id="A0A2M9AR81"/>
<dbReference type="EMBL" id="PGEZ01000004">
    <property type="protein sequence ID" value="PJJ48200.1"/>
    <property type="molecule type" value="Genomic_DNA"/>
</dbReference>
<protein>
    <submittedName>
        <fullName evidence="4">AcrR family transcriptional regulator</fullName>
    </submittedName>
</protein>
<dbReference type="PANTHER" id="PTHR30055:SF237">
    <property type="entry name" value="TRANSCRIPTIONAL REPRESSOR MCE3R"/>
    <property type="match status" value="1"/>
</dbReference>
<accession>A0A2M9AR81</accession>
<dbReference type="InterPro" id="IPR001647">
    <property type="entry name" value="HTH_TetR"/>
</dbReference>
<dbReference type="PRINTS" id="PR00455">
    <property type="entry name" value="HTHTETR"/>
</dbReference>
<evidence type="ECO:0000256" key="2">
    <source>
        <dbReference type="PROSITE-ProRule" id="PRU00335"/>
    </source>
</evidence>
<dbReference type="Pfam" id="PF17932">
    <property type="entry name" value="TetR_C_24"/>
    <property type="match status" value="1"/>
</dbReference>
<dbReference type="Proteomes" id="UP000230842">
    <property type="component" value="Unassembled WGS sequence"/>
</dbReference>
<dbReference type="PANTHER" id="PTHR30055">
    <property type="entry name" value="HTH-TYPE TRANSCRIPTIONAL REGULATOR RUTR"/>
    <property type="match status" value="1"/>
</dbReference>
<reference evidence="4 5" key="1">
    <citation type="submission" date="2017-11" db="EMBL/GenBank/DDBJ databases">
        <title>Genomic Encyclopedia of Archaeal and Bacterial Type Strains, Phase II (KMG-II): From Individual Species to Whole Genera.</title>
        <authorList>
            <person name="Goeker M."/>
        </authorList>
    </citation>
    <scope>NUCLEOTIDE SEQUENCE [LARGE SCALE GENOMIC DNA]</scope>
    <source>
        <strain evidence="4 5">DSM 27763</strain>
    </source>
</reference>
<dbReference type="Gene3D" id="1.10.357.10">
    <property type="entry name" value="Tetracycline Repressor, domain 2"/>
    <property type="match status" value="1"/>
</dbReference>
<name>A0A2M9AR81_9ACTN</name>
<dbReference type="InterPro" id="IPR041490">
    <property type="entry name" value="KstR2_TetR_C"/>
</dbReference>
<dbReference type="GO" id="GO:0003700">
    <property type="term" value="F:DNA-binding transcription factor activity"/>
    <property type="evidence" value="ECO:0007669"/>
    <property type="project" value="TreeGrafter"/>
</dbReference>
<feature type="domain" description="HTH tetR-type" evidence="3">
    <location>
        <begin position="21"/>
        <end position="81"/>
    </location>
</feature>